<dbReference type="AlphaFoldDB" id="A0A1Z5K8G6"/>
<dbReference type="SUPFAM" id="SSF54695">
    <property type="entry name" value="POZ domain"/>
    <property type="match status" value="1"/>
</dbReference>
<sequence length="215" mass="24695">MRNDCEKLVRFNVGGTHYDVSYDTLKRCKDSSILLKLASLVSGKWEEGNGNKKSTFIDCDKQPFSIERDGVLFQYALEYLRTGQLCLPPSVSRAAMKEEFEYYDIDVDMTRVKERNDDVHLGDSIIKDLSMILAEKLALQVAAYVEYDFIRRNLPSTAVKVILPTYDYSHLKTHEDLLSERLLARGLEYVSSEFDGTRNWVTAKKAEDNSKSLRK</sequence>
<dbReference type="EMBL" id="BDSP01000184">
    <property type="protein sequence ID" value="GAX22442.1"/>
    <property type="molecule type" value="Genomic_DNA"/>
</dbReference>
<dbReference type="InParanoid" id="A0A1Z5K8G6"/>
<dbReference type="Pfam" id="PF02214">
    <property type="entry name" value="BTB_2"/>
    <property type="match status" value="1"/>
</dbReference>
<dbReference type="Gene3D" id="3.30.710.10">
    <property type="entry name" value="Potassium Channel Kv1.1, Chain A"/>
    <property type="match status" value="1"/>
</dbReference>
<evidence type="ECO:0000313" key="2">
    <source>
        <dbReference type="EMBL" id="GAX22442.1"/>
    </source>
</evidence>
<dbReference type="InterPro" id="IPR003131">
    <property type="entry name" value="T1-type_BTB"/>
</dbReference>
<protein>
    <recommendedName>
        <fullName evidence="1">Potassium channel tetramerisation-type BTB domain-containing protein</fullName>
    </recommendedName>
</protein>
<evidence type="ECO:0000259" key="1">
    <source>
        <dbReference type="Pfam" id="PF02214"/>
    </source>
</evidence>
<keyword evidence="3" id="KW-1185">Reference proteome</keyword>
<dbReference type="Proteomes" id="UP000198406">
    <property type="component" value="Unassembled WGS sequence"/>
</dbReference>
<dbReference type="CDD" id="cd18316">
    <property type="entry name" value="BTB_POZ_KCTD-like"/>
    <property type="match status" value="1"/>
</dbReference>
<dbReference type="PANTHER" id="PTHR14499:SF136">
    <property type="entry name" value="GH08630P"/>
    <property type="match status" value="1"/>
</dbReference>
<dbReference type="PANTHER" id="PTHR14499">
    <property type="entry name" value="POTASSIUM CHANNEL TETRAMERIZATION DOMAIN-CONTAINING"/>
    <property type="match status" value="1"/>
</dbReference>
<dbReference type="GO" id="GO:0051260">
    <property type="term" value="P:protein homooligomerization"/>
    <property type="evidence" value="ECO:0007669"/>
    <property type="project" value="InterPro"/>
</dbReference>
<name>A0A1Z5K8G6_FISSO</name>
<gene>
    <name evidence="2" type="ORF">FisN_14Hu056</name>
</gene>
<comment type="caution">
    <text evidence="2">The sequence shown here is derived from an EMBL/GenBank/DDBJ whole genome shotgun (WGS) entry which is preliminary data.</text>
</comment>
<proteinExistence type="predicted"/>
<reference evidence="2 3" key="1">
    <citation type="journal article" date="2015" name="Plant Cell">
        <title>Oil accumulation by the oleaginous diatom Fistulifera solaris as revealed by the genome and transcriptome.</title>
        <authorList>
            <person name="Tanaka T."/>
            <person name="Maeda Y."/>
            <person name="Veluchamy A."/>
            <person name="Tanaka M."/>
            <person name="Abida H."/>
            <person name="Marechal E."/>
            <person name="Bowler C."/>
            <person name="Muto M."/>
            <person name="Sunaga Y."/>
            <person name="Tanaka M."/>
            <person name="Yoshino T."/>
            <person name="Taniguchi T."/>
            <person name="Fukuda Y."/>
            <person name="Nemoto M."/>
            <person name="Matsumoto M."/>
            <person name="Wong P.S."/>
            <person name="Aburatani S."/>
            <person name="Fujibuchi W."/>
        </authorList>
    </citation>
    <scope>NUCLEOTIDE SEQUENCE [LARGE SCALE GENOMIC DNA]</scope>
    <source>
        <strain evidence="2 3">JPCC DA0580</strain>
    </source>
</reference>
<organism evidence="2 3">
    <name type="scientific">Fistulifera solaris</name>
    <name type="common">Oleaginous diatom</name>
    <dbReference type="NCBI Taxonomy" id="1519565"/>
    <lineage>
        <taxon>Eukaryota</taxon>
        <taxon>Sar</taxon>
        <taxon>Stramenopiles</taxon>
        <taxon>Ochrophyta</taxon>
        <taxon>Bacillariophyta</taxon>
        <taxon>Bacillariophyceae</taxon>
        <taxon>Bacillariophycidae</taxon>
        <taxon>Naviculales</taxon>
        <taxon>Naviculaceae</taxon>
        <taxon>Fistulifera</taxon>
    </lineage>
</organism>
<evidence type="ECO:0000313" key="3">
    <source>
        <dbReference type="Proteomes" id="UP000198406"/>
    </source>
</evidence>
<accession>A0A1Z5K8G6</accession>
<dbReference type="InterPro" id="IPR011333">
    <property type="entry name" value="SKP1/BTB/POZ_sf"/>
</dbReference>
<feature type="domain" description="Potassium channel tetramerisation-type BTB" evidence="1">
    <location>
        <begin position="9"/>
        <end position="108"/>
    </location>
</feature>
<dbReference type="OrthoDB" id="45549at2759"/>